<dbReference type="Pfam" id="PF10133">
    <property type="entry name" value="CooT"/>
    <property type="match status" value="1"/>
</dbReference>
<dbReference type="STRING" id="880724.Metig_1441"/>
<keyword evidence="2" id="KW-1185">Reference proteome</keyword>
<gene>
    <name evidence="1" type="ordered locus">Metig_1441</name>
</gene>
<evidence type="ECO:0000313" key="2">
    <source>
        <dbReference type="Proteomes" id="UP000009227"/>
    </source>
</evidence>
<dbReference type="Proteomes" id="UP000009227">
    <property type="component" value="Chromosome"/>
</dbReference>
<accession>F6BAG3</accession>
<dbReference type="RefSeq" id="WP_013799572.1">
    <property type="nucleotide sequence ID" value="NC_015562.1"/>
</dbReference>
<dbReference type="GeneID" id="32173663"/>
<dbReference type="AlphaFoldDB" id="F6BAG3"/>
<reference evidence="1 2" key="1">
    <citation type="submission" date="2011-05" db="EMBL/GenBank/DDBJ databases">
        <title>Complete sequence of Methanotorris igneus Kol 5.</title>
        <authorList>
            <consortium name="US DOE Joint Genome Institute"/>
            <person name="Lucas S."/>
            <person name="Han J."/>
            <person name="Lapidus A."/>
            <person name="Cheng J.-F."/>
            <person name="Goodwin L."/>
            <person name="Pitluck S."/>
            <person name="Peters L."/>
            <person name="Mikhailova N."/>
            <person name="Chertkov O."/>
            <person name="Han C."/>
            <person name="Tapia R."/>
            <person name="Land M."/>
            <person name="Hauser L."/>
            <person name="Kyrpides N."/>
            <person name="Ivanova N."/>
            <person name="Pagani I."/>
            <person name="Sieprawska-Lupa M."/>
            <person name="Whitman W."/>
            <person name="Woyke T."/>
        </authorList>
    </citation>
    <scope>NUCLEOTIDE SEQUENCE [LARGE SCALE GENOMIC DNA]</scope>
    <source>
        <strain evidence="2">DSM 5666 / JCM 11834 / Kol 5</strain>
    </source>
</reference>
<organism evidence="2">
    <name type="scientific">Methanotorris igneus (strain DSM 5666 / JCM 11834 / Kol 5)</name>
    <dbReference type="NCBI Taxonomy" id="880724"/>
    <lineage>
        <taxon>Archaea</taxon>
        <taxon>Methanobacteriati</taxon>
        <taxon>Methanobacteriota</taxon>
        <taxon>Methanomada group</taxon>
        <taxon>Methanococci</taxon>
        <taxon>Methanococcales</taxon>
        <taxon>Methanocaldococcaceae</taxon>
        <taxon>Methanotorris</taxon>
    </lineage>
</organism>
<dbReference type="OrthoDB" id="62715at2157"/>
<name>F6BAG3_METIK</name>
<sequence length="56" mass="6472">MCSCNLYLNDELVMEDVILVEKKDNKIIAVDLFGERKEFEGEIKKIDLNNNKIIIG</sequence>
<dbReference type="KEGG" id="mig:Metig_1441"/>
<protein>
    <submittedName>
        <fullName evidence="1">RNA-binding protein</fullName>
    </submittedName>
</protein>
<dbReference type="HOGENOM" id="CLU_200895_3_0_2"/>
<dbReference type="EMBL" id="CP002737">
    <property type="protein sequence ID" value="AEF96976.1"/>
    <property type="molecule type" value="Genomic_DNA"/>
</dbReference>
<dbReference type="InterPro" id="IPR019300">
    <property type="entry name" value="CooT"/>
</dbReference>
<proteinExistence type="predicted"/>
<evidence type="ECO:0000313" key="1">
    <source>
        <dbReference type="EMBL" id="AEF96976.1"/>
    </source>
</evidence>